<evidence type="ECO:0000256" key="1">
    <source>
        <dbReference type="ARBA" id="ARBA00023172"/>
    </source>
</evidence>
<dbReference type="Gene3D" id="1.10.443.10">
    <property type="entry name" value="Intergrase catalytic core"/>
    <property type="match status" value="1"/>
</dbReference>
<dbReference type="RefSeq" id="WP_345570392.1">
    <property type="nucleotide sequence ID" value="NZ_BAABDQ010000023.1"/>
</dbReference>
<dbReference type="InterPro" id="IPR013762">
    <property type="entry name" value="Integrase-like_cat_sf"/>
</dbReference>
<evidence type="ECO:0008006" key="5">
    <source>
        <dbReference type="Google" id="ProtNLM"/>
    </source>
</evidence>
<dbReference type="SUPFAM" id="SSF56349">
    <property type="entry name" value="DNA breaking-rejoining enzymes"/>
    <property type="match status" value="1"/>
</dbReference>
<evidence type="ECO:0000256" key="2">
    <source>
        <dbReference type="SAM" id="MobiDB-lite"/>
    </source>
</evidence>
<dbReference type="InterPro" id="IPR011010">
    <property type="entry name" value="DNA_brk_join_enz"/>
</dbReference>
<keyword evidence="4" id="KW-1185">Reference proteome</keyword>
<evidence type="ECO:0000313" key="3">
    <source>
        <dbReference type="EMBL" id="GAA3586610.1"/>
    </source>
</evidence>
<accession>A0ABP6YMG2</accession>
<proteinExistence type="predicted"/>
<comment type="caution">
    <text evidence="3">The sequence shown here is derived from an EMBL/GenBank/DDBJ whole genome shotgun (WGS) entry which is preliminary data.</text>
</comment>
<dbReference type="Proteomes" id="UP001500630">
    <property type="component" value="Unassembled WGS sequence"/>
</dbReference>
<evidence type="ECO:0000313" key="4">
    <source>
        <dbReference type="Proteomes" id="UP001500630"/>
    </source>
</evidence>
<organism evidence="3 4">
    <name type="scientific">Nonomuraea rosea</name>
    <dbReference type="NCBI Taxonomy" id="638574"/>
    <lineage>
        <taxon>Bacteria</taxon>
        <taxon>Bacillati</taxon>
        <taxon>Actinomycetota</taxon>
        <taxon>Actinomycetes</taxon>
        <taxon>Streptosporangiales</taxon>
        <taxon>Streptosporangiaceae</taxon>
        <taxon>Nonomuraea</taxon>
    </lineage>
</organism>
<sequence>MCWQQAAYESKAAGGLPRGAVSVLESGERLPFQQLFFDRMKRRRPDSPDHERGWRSRPKPPPPPAARPAEWWIQLRLFEAPRDFTRFDESANVDLANPWLSWALYLAYRRGEARGWRRGVRFAVQRALTIVLSRHTCLDIVYYSQVFPALRALDLTVERTVEVLQEMGVFVDDRPPAFDRWLEARLEGLASGIRDDVEAWARALRDGAPRMKPRNIKSIWIQVNRLRPTLLRWSDRYDHLREVTREDLAAVLDGLQGFHRSNFLVAARSLFAFCRKRRSIFRNPTRGIRIGQHPYGLIQRLDQDDIDQATEAATTPAARLVLMLAAVHAARTGAIRSLLLDDVDLGNRRLTIAGRTRPIDEFTHQILLEWLDYRRTRWPNTANPHLLINRLSALDTGPASKIYFSKKLRGQAATLERLRVDRQLEEALAHGPDPLHLAAVFGLDPKTAIRYAENARALLATAAEEQDPASRDEPKGRNGP</sequence>
<keyword evidence="1" id="KW-0233">DNA recombination</keyword>
<dbReference type="EMBL" id="BAABDQ010000023">
    <property type="protein sequence ID" value="GAA3586610.1"/>
    <property type="molecule type" value="Genomic_DNA"/>
</dbReference>
<gene>
    <name evidence="3" type="ORF">GCM10022419_081010</name>
</gene>
<feature type="compositionally biased region" description="Basic and acidic residues" evidence="2">
    <location>
        <begin position="45"/>
        <end position="54"/>
    </location>
</feature>
<reference evidence="4" key="1">
    <citation type="journal article" date="2019" name="Int. J. Syst. Evol. Microbiol.">
        <title>The Global Catalogue of Microorganisms (GCM) 10K type strain sequencing project: providing services to taxonomists for standard genome sequencing and annotation.</title>
        <authorList>
            <consortium name="The Broad Institute Genomics Platform"/>
            <consortium name="The Broad Institute Genome Sequencing Center for Infectious Disease"/>
            <person name="Wu L."/>
            <person name="Ma J."/>
        </authorList>
    </citation>
    <scope>NUCLEOTIDE SEQUENCE [LARGE SCALE GENOMIC DNA]</scope>
    <source>
        <strain evidence="4">JCM 17326</strain>
    </source>
</reference>
<feature type="region of interest" description="Disordered" evidence="2">
    <location>
        <begin position="43"/>
        <end position="66"/>
    </location>
</feature>
<protein>
    <recommendedName>
        <fullName evidence="5">Tyr recombinase domain-containing protein</fullName>
    </recommendedName>
</protein>
<name>A0ABP6YMG2_9ACTN</name>